<dbReference type="InParanoid" id="A0A165MIQ4"/>
<accession>A0A165MIQ4</accession>
<protein>
    <recommendedName>
        <fullName evidence="6">CBM6 domain-containing protein</fullName>
    </recommendedName>
</protein>
<feature type="chain" id="PRO_5007862471" description="CBM6 domain-containing protein" evidence="3">
    <location>
        <begin position="20"/>
        <end position="344"/>
    </location>
</feature>
<dbReference type="STRING" id="1314781.A0A165MIQ4"/>
<dbReference type="EMBL" id="KV425911">
    <property type="protein sequence ID" value="KZV99323.1"/>
    <property type="molecule type" value="Genomic_DNA"/>
</dbReference>
<evidence type="ECO:0000256" key="2">
    <source>
        <dbReference type="SAM" id="Phobius"/>
    </source>
</evidence>
<feature type="transmembrane region" description="Helical" evidence="2">
    <location>
        <begin position="227"/>
        <end position="250"/>
    </location>
</feature>
<name>A0A165MIQ4_EXIGL</name>
<feature type="region of interest" description="Disordered" evidence="1">
    <location>
        <begin position="184"/>
        <end position="203"/>
    </location>
</feature>
<dbReference type="Proteomes" id="UP000077266">
    <property type="component" value="Unassembled WGS sequence"/>
</dbReference>
<feature type="compositionally biased region" description="Polar residues" evidence="1">
    <location>
        <begin position="315"/>
        <end position="338"/>
    </location>
</feature>
<reference evidence="4 5" key="1">
    <citation type="journal article" date="2016" name="Mol. Biol. Evol.">
        <title>Comparative Genomics of Early-Diverging Mushroom-Forming Fungi Provides Insights into the Origins of Lignocellulose Decay Capabilities.</title>
        <authorList>
            <person name="Nagy L.G."/>
            <person name="Riley R."/>
            <person name="Tritt A."/>
            <person name="Adam C."/>
            <person name="Daum C."/>
            <person name="Floudas D."/>
            <person name="Sun H."/>
            <person name="Yadav J.S."/>
            <person name="Pangilinan J."/>
            <person name="Larsson K.H."/>
            <person name="Matsuura K."/>
            <person name="Barry K."/>
            <person name="Labutti K."/>
            <person name="Kuo R."/>
            <person name="Ohm R.A."/>
            <person name="Bhattacharya S.S."/>
            <person name="Shirouzu T."/>
            <person name="Yoshinaga Y."/>
            <person name="Martin F.M."/>
            <person name="Grigoriev I.V."/>
            <person name="Hibbett D.S."/>
        </authorList>
    </citation>
    <scope>NUCLEOTIDE SEQUENCE [LARGE SCALE GENOMIC DNA]</scope>
    <source>
        <strain evidence="4 5">HHB12029</strain>
    </source>
</reference>
<feature type="region of interest" description="Disordered" evidence="1">
    <location>
        <begin position="314"/>
        <end position="344"/>
    </location>
</feature>
<evidence type="ECO:0000256" key="1">
    <source>
        <dbReference type="SAM" id="MobiDB-lite"/>
    </source>
</evidence>
<feature type="signal peptide" evidence="3">
    <location>
        <begin position="1"/>
        <end position="19"/>
    </location>
</feature>
<dbReference type="Gene3D" id="2.60.120.260">
    <property type="entry name" value="Galactose-binding domain-like"/>
    <property type="match status" value="1"/>
</dbReference>
<feature type="compositionally biased region" description="Polar residues" evidence="1">
    <location>
        <begin position="187"/>
        <end position="203"/>
    </location>
</feature>
<evidence type="ECO:0000256" key="3">
    <source>
        <dbReference type="SAM" id="SignalP"/>
    </source>
</evidence>
<dbReference type="OrthoDB" id="2758521at2759"/>
<organism evidence="4 5">
    <name type="scientific">Exidia glandulosa HHB12029</name>
    <dbReference type="NCBI Taxonomy" id="1314781"/>
    <lineage>
        <taxon>Eukaryota</taxon>
        <taxon>Fungi</taxon>
        <taxon>Dikarya</taxon>
        <taxon>Basidiomycota</taxon>
        <taxon>Agaricomycotina</taxon>
        <taxon>Agaricomycetes</taxon>
        <taxon>Auriculariales</taxon>
        <taxon>Exidiaceae</taxon>
        <taxon>Exidia</taxon>
    </lineage>
</organism>
<keyword evidence="5" id="KW-1185">Reference proteome</keyword>
<evidence type="ECO:0000313" key="4">
    <source>
        <dbReference type="EMBL" id="KZV99323.1"/>
    </source>
</evidence>
<evidence type="ECO:0008006" key="6">
    <source>
        <dbReference type="Google" id="ProtNLM"/>
    </source>
</evidence>
<proteinExistence type="predicted"/>
<gene>
    <name evidence="4" type="ORF">EXIGLDRAFT_831652</name>
</gene>
<keyword evidence="2" id="KW-0812">Transmembrane</keyword>
<dbReference type="AlphaFoldDB" id="A0A165MIQ4"/>
<sequence length="344" mass="37017">MSFLLIVCTGSALTKLVNVTIDDTNGDERTGVLPTYTVDPASQRDGWHPSDKGKPCSVCNANVDGSRTHDQTWHDGTAWAGERPANVTLSFSGITIYVYAILRNTGPERPTRLTFYLDDMLADTYVHEQDASLGAFQYDQLVFSTKTNLRHGQHTLVVSNTQTSKQDSTFLFDYAVYTHDDAAEGSGVTSTEGSDPTSSTIRQTVDPSNVAVPVNVDHHSASSKTGVIVGAALGGAAFLVLLALGIVLLWNRRRGGGRAMATVTTPTPTPVRFDYSSSQFVVSPANSGRAKQFGSAEARMRLANPPPYEHEFPTWDSSTSYPTSSQTGNSVIGVNMSSALGERR</sequence>
<keyword evidence="2" id="KW-0472">Membrane</keyword>
<keyword evidence="3" id="KW-0732">Signal</keyword>
<keyword evidence="2" id="KW-1133">Transmembrane helix</keyword>
<evidence type="ECO:0000313" key="5">
    <source>
        <dbReference type="Proteomes" id="UP000077266"/>
    </source>
</evidence>